<comment type="caution">
    <text evidence="11">The sequence shown here is derived from an EMBL/GenBank/DDBJ whole genome shotgun (WGS) entry which is preliminary data.</text>
</comment>
<proteinExistence type="predicted"/>
<reference evidence="11" key="1">
    <citation type="submission" date="2017-12" db="EMBL/GenBank/DDBJ databases">
        <title>Sequencing the genomes of 1000 Actinobacteria strains.</title>
        <authorList>
            <person name="Klenk H.-P."/>
        </authorList>
    </citation>
    <scope>NUCLEOTIDE SEQUENCE [LARGE SCALE GENOMIC DNA]</scope>
    <source>
        <strain evidence="11">DSM 44228</strain>
    </source>
</reference>
<keyword evidence="4" id="KW-0997">Cell inner membrane</keyword>
<organism evidence="11 12">
    <name type="scientific">Saccharopolyspora spinosa</name>
    <dbReference type="NCBI Taxonomy" id="60894"/>
    <lineage>
        <taxon>Bacteria</taxon>
        <taxon>Bacillati</taxon>
        <taxon>Actinomycetota</taxon>
        <taxon>Actinomycetes</taxon>
        <taxon>Pseudonocardiales</taxon>
        <taxon>Pseudonocardiaceae</taxon>
        <taxon>Saccharopolyspora</taxon>
    </lineage>
</organism>
<dbReference type="AlphaFoldDB" id="A0A2N3Y8P2"/>
<keyword evidence="3" id="KW-1003">Cell membrane</keyword>
<dbReference type="PANTHER" id="PTHR37468:SF1">
    <property type="entry name" value="SULFATE TRANSPORTER CYSZ"/>
    <property type="match status" value="1"/>
</dbReference>
<sequence length="255" mass="26868">MSSFFAGVRTLGTGFGIILRRPKLLFLGALPALISAVLLLGGLGALIYFSPDLVTWMTPFADGWGDAARQALRILVGVALVAAAGLLASVSFIAVTLLIGGPFYEHIAEQAEQRLGLDTSGDGAGFTRQLGRGLRDSLKLVGVALVGAIVLFAIGFIPVVGQIAALVLGALFGSWLVTLEMVGLVFQRRGLRLADRRRALRRHRAVVFGFGLPTYLLCLVPIAQLVVIPAAVVGGTLLAHRVLGPVPRQDGVTQR</sequence>
<keyword evidence="7 10" id="KW-1133">Transmembrane helix</keyword>
<dbReference type="EMBL" id="PJNB01000001">
    <property type="protein sequence ID" value="PKW19287.1"/>
    <property type="molecule type" value="Genomic_DNA"/>
</dbReference>
<dbReference type="GO" id="GO:0009675">
    <property type="term" value="F:high-affinity sulfate:proton symporter activity"/>
    <property type="evidence" value="ECO:0007669"/>
    <property type="project" value="TreeGrafter"/>
</dbReference>
<evidence type="ECO:0000313" key="11">
    <source>
        <dbReference type="EMBL" id="PKW19287.1"/>
    </source>
</evidence>
<keyword evidence="5" id="KW-0028">Amino-acid biosynthesis</keyword>
<dbReference type="GO" id="GO:0005886">
    <property type="term" value="C:plasma membrane"/>
    <property type="evidence" value="ECO:0007669"/>
    <property type="project" value="TreeGrafter"/>
</dbReference>
<dbReference type="RefSeq" id="WP_010306989.1">
    <property type="nucleotide sequence ID" value="NZ_CP061007.1"/>
</dbReference>
<evidence type="ECO:0000256" key="6">
    <source>
        <dbReference type="ARBA" id="ARBA00022692"/>
    </source>
</evidence>
<name>A0A2N3Y8P2_SACSN</name>
<evidence type="ECO:0000256" key="7">
    <source>
        <dbReference type="ARBA" id="ARBA00022989"/>
    </source>
</evidence>
<dbReference type="PANTHER" id="PTHR37468">
    <property type="entry name" value="SULFATE TRANSPORTER CYSZ"/>
    <property type="match status" value="1"/>
</dbReference>
<feature type="transmembrane region" description="Helical" evidence="10">
    <location>
        <begin position="71"/>
        <end position="99"/>
    </location>
</feature>
<evidence type="ECO:0000256" key="1">
    <source>
        <dbReference type="ARBA" id="ARBA00004141"/>
    </source>
</evidence>
<evidence type="ECO:0000256" key="2">
    <source>
        <dbReference type="ARBA" id="ARBA00022448"/>
    </source>
</evidence>
<feature type="transmembrane region" description="Helical" evidence="10">
    <location>
        <begin position="163"/>
        <end position="186"/>
    </location>
</feature>
<evidence type="ECO:0000256" key="4">
    <source>
        <dbReference type="ARBA" id="ARBA00022519"/>
    </source>
</evidence>
<evidence type="ECO:0000256" key="9">
    <source>
        <dbReference type="ARBA" id="ARBA00023136"/>
    </source>
</evidence>
<dbReference type="Proteomes" id="UP000233786">
    <property type="component" value="Unassembled WGS sequence"/>
</dbReference>
<feature type="transmembrane region" description="Helical" evidence="10">
    <location>
        <begin position="206"/>
        <end position="232"/>
    </location>
</feature>
<keyword evidence="8" id="KW-0764">Sulfate transport</keyword>
<feature type="transmembrane region" description="Helical" evidence="10">
    <location>
        <begin position="24"/>
        <end position="51"/>
    </location>
</feature>
<dbReference type="GO" id="GO:0000103">
    <property type="term" value="P:sulfate assimilation"/>
    <property type="evidence" value="ECO:0007669"/>
    <property type="project" value="TreeGrafter"/>
</dbReference>
<keyword evidence="2" id="KW-0813">Transport</keyword>
<keyword evidence="9 10" id="KW-0472">Membrane</keyword>
<dbReference type="InterPro" id="IPR059112">
    <property type="entry name" value="CysZ/EI24"/>
</dbReference>
<evidence type="ECO:0000256" key="5">
    <source>
        <dbReference type="ARBA" id="ARBA00022605"/>
    </source>
</evidence>
<evidence type="ECO:0000313" key="12">
    <source>
        <dbReference type="Proteomes" id="UP000233786"/>
    </source>
</evidence>
<comment type="subcellular location">
    <subcellularLocation>
        <location evidence="1">Membrane</location>
        <topology evidence="1">Multi-pass membrane protein</topology>
    </subcellularLocation>
</comment>
<keyword evidence="12" id="KW-1185">Reference proteome</keyword>
<evidence type="ECO:0000256" key="3">
    <source>
        <dbReference type="ARBA" id="ARBA00022475"/>
    </source>
</evidence>
<evidence type="ECO:0000256" key="8">
    <source>
        <dbReference type="ARBA" id="ARBA00023032"/>
    </source>
</evidence>
<feature type="transmembrane region" description="Helical" evidence="10">
    <location>
        <begin position="138"/>
        <end position="157"/>
    </location>
</feature>
<protein>
    <submittedName>
        <fullName evidence="11">CysZ protein</fullName>
    </submittedName>
</protein>
<evidence type="ECO:0000256" key="10">
    <source>
        <dbReference type="SAM" id="Phobius"/>
    </source>
</evidence>
<dbReference type="InterPro" id="IPR050480">
    <property type="entry name" value="CysZ-like"/>
</dbReference>
<keyword evidence="6 10" id="KW-0812">Transmembrane</keyword>
<dbReference type="GO" id="GO:0019344">
    <property type="term" value="P:cysteine biosynthetic process"/>
    <property type="evidence" value="ECO:0007669"/>
    <property type="project" value="TreeGrafter"/>
</dbReference>
<dbReference type="OrthoDB" id="3375053at2"/>
<dbReference type="STRING" id="994479.GCA_000194155_00715"/>
<accession>A0A2N3Y8P2</accession>
<dbReference type="Pfam" id="PF07264">
    <property type="entry name" value="EI24"/>
    <property type="match status" value="1"/>
</dbReference>
<gene>
    <name evidence="11" type="ORF">A8926_7452</name>
</gene>